<proteinExistence type="inferred from homology"/>
<dbReference type="PANTHER" id="PTHR43300:SF12">
    <property type="entry name" value="CHLORAMPHENICOL ACETYLTRANSFERASE"/>
    <property type="match status" value="1"/>
</dbReference>
<keyword evidence="4 8" id="KW-0808">Transferase</keyword>
<dbReference type="GO" id="GO:0046677">
    <property type="term" value="P:response to antibiotic"/>
    <property type="evidence" value="ECO:0007669"/>
    <property type="project" value="UniProtKB-KW"/>
</dbReference>
<keyword evidence="5" id="KW-0046">Antibiotic resistance</keyword>
<evidence type="ECO:0000256" key="3">
    <source>
        <dbReference type="ARBA" id="ARBA00020291"/>
    </source>
</evidence>
<protein>
    <recommendedName>
        <fullName evidence="3">Chloramphenicol acetyltransferase</fullName>
        <ecNumber evidence="2">2.3.1.28</ecNumber>
    </recommendedName>
</protein>
<evidence type="ECO:0000256" key="7">
    <source>
        <dbReference type="ARBA" id="ARBA00047633"/>
    </source>
</evidence>
<organism evidence="8 9">
    <name type="scientific">Acinetobacter bouvetii</name>
    <dbReference type="NCBI Taxonomy" id="202951"/>
    <lineage>
        <taxon>Bacteria</taxon>
        <taxon>Pseudomonadati</taxon>
        <taxon>Pseudomonadota</taxon>
        <taxon>Gammaproteobacteria</taxon>
        <taxon>Moraxellales</taxon>
        <taxon>Moraxellaceae</taxon>
        <taxon>Acinetobacter</taxon>
    </lineage>
</organism>
<dbReference type="SUPFAM" id="SSF51161">
    <property type="entry name" value="Trimeric LpxA-like enzymes"/>
    <property type="match status" value="1"/>
</dbReference>
<comment type="similarity">
    <text evidence="1">Belongs to the transferase hexapeptide repeat family.</text>
</comment>
<evidence type="ECO:0000256" key="1">
    <source>
        <dbReference type="ARBA" id="ARBA00007274"/>
    </source>
</evidence>
<accession>A0A4Q7ASP3</accession>
<reference evidence="8 9" key="1">
    <citation type="submission" date="2019-02" db="EMBL/GenBank/DDBJ databases">
        <title>The Batch Genome Submission of Acinetobacter spp. strains.</title>
        <authorList>
            <person name="Qin J."/>
            <person name="Hu Y."/>
            <person name="Ye H."/>
            <person name="Wei L."/>
            <person name="Feng Y."/>
            <person name="Zong Z."/>
        </authorList>
    </citation>
    <scope>NUCLEOTIDE SEQUENCE [LARGE SCALE GENOMIC DNA]</scope>
    <source>
        <strain evidence="8 9">WCHABo060081</strain>
    </source>
</reference>
<evidence type="ECO:0000313" key="9">
    <source>
        <dbReference type="Proteomes" id="UP000293483"/>
    </source>
</evidence>
<dbReference type="PANTHER" id="PTHR43300">
    <property type="entry name" value="ACETYLTRANSFERASE"/>
    <property type="match status" value="1"/>
</dbReference>
<evidence type="ECO:0000256" key="6">
    <source>
        <dbReference type="ARBA" id="ARBA00023315"/>
    </source>
</evidence>
<dbReference type="Proteomes" id="UP000293483">
    <property type="component" value="Unassembled WGS sequence"/>
</dbReference>
<dbReference type="InterPro" id="IPR011004">
    <property type="entry name" value="Trimer_LpxA-like_sf"/>
</dbReference>
<dbReference type="RefSeq" id="WP_130146273.1">
    <property type="nucleotide sequence ID" value="NZ_SGSU01000011.1"/>
</dbReference>
<dbReference type="AlphaFoldDB" id="A0A4Q7ASP3"/>
<evidence type="ECO:0000256" key="5">
    <source>
        <dbReference type="ARBA" id="ARBA00023251"/>
    </source>
</evidence>
<dbReference type="EMBL" id="SGSU01000011">
    <property type="protein sequence ID" value="RZG66362.1"/>
    <property type="molecule type" value="Genomic_DNA"/>
</dbReference>
<dbReference type="InterPro" id="IPR050179">
    <property type="entry name" value="Trans_hexapeptide_repeat"/>
</dbReference>
<comment type="catalytic activity">
    <reaction evidence="7">
        <text>chloramphenicol + acetyl-CoA = chloramphenicol 3-acetate + CoA</text>
        <dbReference type="Rhea" id="RHEA:18421"/>
        <dbReference type="ChEBI" id="CHEBI:16730"/>
        <dbReference type="ChEBI" id="CHEBI:17698"/>
        <dbReference type="ChEBI" id="CHEBI:57287"/>
        <dbReference type="ChEBI" id="CHEBI:57288"/>
        <dbReference type="EC" id="2.3.1.28"/>
    </reaction>
</comment>
<evidence type="ECO:0000256" key="4">
    <source>
        <dbReference type="ARBA" id="ARBA00022679"/>
    </source>
</evidence>
<dbReference type="InterPro" id="IPR001451">
    <property type="entry name" value="Hexapep"/>
</dbReference>
<dbReference type="EC" id="2.3.1.28" evidence="2"/>
<dbReference type="GO" id="GO:0008811">
    <property type="term" value="F:chloramphenicol O-acetyltransferase activity"/>
    <property type="evidence" value="ECO:0007669"/>
    <property type="project" value="UniProtKB-EC"/>
</dbReference>
<keyword evidence="6 8" id="KW-0012">Acyltransferase</keyword>
<sequence length="187" mass="20458">MAYLTEQQLLNMGFKSLGKNVKISDKAAIYNCDQIEIGDHSRIDDFCVISGSIKIGQNVHIAPQCLVAGGEKGIIFDDFSGLAYQVQVFTQSDDYSGRTLTNPTIPSSFKKEIKREIYIGKHVIVGAASIIFPGVHLKEGCSVGAMTLVNKSTEAWGVYVGNPAKRVKERSKNLLELEVQYLNGSNV</sequence>
<evidence type="ECO:0000256" key="2">
    <source>
        <dbReference type="ARBA" id="ARBA00013235"/>
    </source>
</evidence>
<evidence type="ECO:0000313" key="8">
    <source>
        <dbReference type="EMBL" id="RZG66362.1"/>
    </source>
</evidence>
<gene>
    <name evidence="8" type="ORF">EXE25_10905</name>
</gene>
<dbReference type="CDD" id="cd04647">
    <property type="entry name" value="LbH_MAT_like"/>
    <property type="match status" value="1"/>
</dbReference>
<dbReference type="Gene3D" id="2.160.10.10">
    <property type="entry name" value="Hexapeptide repeat proteins"/>
    <property type="match status" value="1"/>
</dbReference>
<name>A0A4Q7ASP3_9GAMM</name>
<dbReference type="Pfam" id="PF00132">
    <property type="entry name" value="Hexapep"/>
    <property type="match status" value="1"/>
</dbReference>
<comment type="caution">
    <text evidence="8">The sequence shown here is derived from an EMBL/GenBank/DDBJ whole genome shotgun (WGS) entry which is preliminary data.</text>
</comment>